<keyword evidence="1" id="KW-1133">Transmembrane helix</keyword>
<feature type="transmembrane region" description="Helical" evidence="1">
    <location>
        <begin position="139"/>
        <end position="157"/>
    </location>
</feature>
<name>A0ABT1QRA3_9GAMM</name>
<evidence type="ECO:0000313" key="3">
    <source>
        <dbReference type="Proteomes" id="UP001165498"/>
    </source>
</evidence>
<protein>
    <submittedName>
        <fullName evidence="2">DUF2178 domain-containing protein</fullName>
    </submittedName>
</protein>
<dbReference type="InterPro" id="IPR019235">
    <property type="entry name" value="DUF2178_TM"/>
</dbReference>
<keyword evidence="1" id="KW-0472">Membrane</keyword>
<sequence>MRIALVMLFSAAVGVLLAAPWIDWPLHEGYVGVILMVGAALLLRHYWQRRAETRGDEPGEPEREVWHGLASTSLIGAQVSTALLLAGPGLSLHSPAAHRLGITAWTLVAGAVASWYILHRREVQRDERDRAIAARADRAAHTVLAVLIVVLAVSLGFNPPQRLQAMSHVFLGHVLLLTLIAASLVRHVLQLHGYRRDAADPAE</sequence>
<gene>
    <name evidence="2" type="ORF">NM961_08945</name>
</gene>
<comment type="caution">
    <text evidence="2">The sequence shown here is derived from an EMBL/GenBank/DDBJ whole genome shotgun (WGS) entry which is preliminary data.</text>
</comment>
<feature type="transmembrane region" description="Helical" evidence="1">
    <location>
        <begin position="96"/>
        <end position="118"/>
    </location>
</feature>
<evidence type="ECO:0000313" key="2">
    <source>
        <dbReference type="EMBL" id="MCQ4164836.1"/>
    </source>
</evidence>
<feature type="transmembrane region" description="Helical" evidence="1">
    <location>
        <begin position="169"/>
        <end position="189"/>
    </location>
</feature>
<feature type="transmembrane region" description="Helical" evidence="1">
    <location>
        <begin position="68"/>
        <end position="90"/>
    </location>
</feature>
<reference evidence="2" key="1">
    <citation type="submission" date="2022-07" db="EMBL/GenBank/DDBJ databases">
        <title>Tahibacter sp., a new gammaproteobacterium isolated from the silt sample collected at pig farm.</title>
        <authorList>
            <person name="Chen H."/>
        </authorList>
    </citation>
    <scope>NUCLEOTIDE SEQUENCE</scope>
    <source>
        <strain evidence="2">P2K</strain>
    </source>
</reference>
<dbReference type="Pfam" id="PF09946">
    <property type="entry name" value="DUF2178"/>
    <property type="match status" value="1"/>
</dbReference>
<keyword evidence="1" id="KW-0812">Transmembrane</keyword>
<organism evidence="2 3">
    <name type="scientific">Tahibacter harae</name>
    <dbReference type="NCBI Taxonomy" id="2963937"/>
    <lineage>
        <taxon>Bacteria</taxon>
        <taxon>Pseudomonadati</taxon>
        <taxon>Pseudomonadota</taxon>
        <taxon>Gammaproteobacteria</taxon>
        <taxon>Lysobacterales</taxon>
        <taxon>Rhodanobacteraceae</taxon>
        <taxon>Tahibacter</taxon>
    </lineage>
</organism>
<accession>A0ABT1QRA3</accession>
<evidence type="ECO:0000256" key="1">
    <source>
        <dbReference type="SAM" id="Phobius"/>
    </source>
</evidence>
<keyword evidence="3" id="KW-1185">Reference proteome</keyword>
<proteinExistence type="predicted"/>
<feature type="transmembrane region" description="Helical" evidence="1">
    <location>
        <begin position="28"/>
        <end position="47"/>
    </location>
</feature>
<dbReference type="Proteomes" id="UP001165498">
    <property type="component" value="Unassembled WGS sequence"/>
</dbReference>
<dbReference type="EMBL" id="JANFQO010000006">
    <property type="protein sequence ID" value="MCQ4164836.1"/>
    <property type="molecule type" value="Genomic_DNA"/>
</dbReference>
<dbReference type="RefSeq" id="WP_255913786.1">
    <property type="nucleotide sequence ID" value="NZ_JANFQO010000006.1"/>
</dbReference>